<organism evidence="2 3">
    <name type="scientific">Pleurodeles waltl</name>
    <name type="common">Iberian ribbed newt</name>
    <dbReference type="NCBI Taxonomy" id="8319"/>
    <lineage>
        <taxon>Eukaryota</taxon>
        <taxon>Metazoa</taxon>
        <taxon>Chordata</taxon>
        <taxon>Craniata</taxon>
        <taxon>Vertebrata</taxon>
        <taxon>Euteleostomi</taxon>
        <taxon>Amphibia</taxon>
        <taxon>Batrachia</taxon>
        <taxon>Caudata</taxon>
        <taxon>Salamandroidea</taxon>
        <taxon>Salamandridae</taxon>
        <taxon>Pleurodelinae</taxon>
        <taxon>Pleurodeles</taxon>
    </lineage>
</organism>
<feature type="region of interest" description="Disordered" evidence="1">
    <location>
        <begin position="35"/>
        <end position="58"/>
    </location>
</feature>
<comment type="caution">
    <text evidence="2">The sequence shown here is derived from an EMBL/GenBank/DDBJ whole genome shotgun (WGS) entry which is preliminary data.</text>
</comment>
<dbReference type="Proteomes" id="UP001066276">
    <property type="component" value="Chromosome 4_1"/>
</dbReference>
<proteinExistence type="predicted"/>
<dbReference type="AlphaFoldDB" id="A0AAV7SXC8"/>
<evidence type="ECO:0000256" key="1">
    <source>
        <dbReference type="SAM" id="MobiDB-lite"/>
    </source>
</evidence>
<gene>
    <name evidence="2" type="ORF">NDU88_000726</name>
</gene>
<keyword evidence="3" id="KW-1185">Reference proteome</keyword>
<accession>A0AAV7SXC8</accession>
<sequence>MGHWGCLLYLMSDGAVRPPRESSLSLQLDIEATADVDRAGSGTPLPYSTPKEDLEPGAGCRPGACDTRVELATGGTGSHE</sequence>
<reference evidence="2" key="1">
    <citation type="journal article" date="2022" name="bioRxiv">
        <title>Sequencing and chromosome-scale assembly of the giantPleurodeles waltlgenome.</title>
        <authorList>
            <person name="Brown T."/>
            <person name="Elewa A."/>
            <person name="Iarovenko S."/>
            <person name="Subramanian E."/>
            <person name="Araus A.J."/>
            <person name="Petzold A."/>
            <person name="Susuki M."/>
            <person name="Suzuki K.-i.T."/>
            <person name="Hayashi T."/>
            <person name="Toyoda A."/>
            <person name="Oliveira C."/>
            <person name="Osipova E."/>
            <person name="Leigh N.D."/>
            <person name="Simon A."/>
            <person name="Yun M.H."/>
        </authorList>
    </citation>
    <scope>NUCLEOTIDE SEQUENCE</scope>
    <source>
        <strain evidence="2">20211129_DDA</strain>
        <tissue evidence="2">Liver</tissue>
    </source>
</reference>
<protein>
    <submittedName>
        <fullName evidence="2">Uncharacterized protein</fullName>
    </submittedName>
</protein>
<evidence type="ECO:0000313" key="2">
    <source>
        <dbReference type="EMBL" id="KAJ1168813.1"/>
    </source>
</evidence>
<evidence type="ECO:0000313" key="3">
    <source>
        <dbReference type="Proteomes" id="UP001066276"/>
    </source>
</evidence>
<name>A0AAV7SXC8_PLEWA</name>
<dbReference type="EMBL" id="JANPWB010000007">
    <property type="protein sequence ID" value="KAJ1168813.1"/>
    <property type="molecule type" value="Genomic_DNA"/>
</dbReference>